<evidence type="ECO:0000313" key="12">
    <source>
        <dbReference type="EMBL" id="OGK41787.1"/>
    </source>
</evidence>
<evidence type="ECO:0000256" key="8">
    <source>
        <dbReference type="ARBA" id="ARBA00023315"/>
    </source>
</evidence>
<evidence type="ECO:0000256" key="2">
    <source>
        <dbReference type="ARBA" id="ARBA00005208"/>
    </source>
</evidence>
<dbReference type="SUPFAM" id="SSF51161">
    <property type="entry name" value="Trimeric LpxA-like enzymes"/>
    <property type="match status" value="1"/>
</dbReference>
<evidence type="ECO:0000256" key="9">
    <source>
        <dbReference type="ARBA" id="ARBA00048247"/>
    </source>
</evidence>
<comment type="caution">
    <text evidence="12">The sequence shown here is derived from an EMBL/GenBank/DDBJ whole genome shotgun (WGS) entry which is preliminary data.</text>
</comment>
<dbReference type="InterPro" id="IPR029044">
    <property type="entry name" value="Nucleotide-diphossugar_trans"/>
</dbReference>
<dbReference type="Pfam" id="PF14602">
    <property type="entry name" value="Hexapep_2"/>
    <property type="match status" value="1"/>
</dbReference>
<protein>
    <recommendedName>
        <fullName evidence="11">Nucleotidyl transferase domain-containing protein</fullName>
    </recommendedName>
</protein>
<dbReference type="InterPro" id="IPR001451">
    <property type="entry name" value="Hexapep"/>
</dbReference>
<dbReference type="EMBL" id="MGAG01000009">
    <property type="protein sequence ID" value="OGK41787.1"/>
    <property type="molecule type" value="Genomic_DNA"/>
</dbReference>
<dbReference type="InterPro" id="IPR050065">
    <property type="entry name" value="GlmU-like"/>
</dbReference>
<sequence>MTKLKNILILAGGDGSRFWPLKRKSYFPFLGKPLLLYLIENIDQYAEKIIVVVNSADVQLIDTLNLNSKITAVEQNSSSAGQAGAIISAKNKLKGEVLVLNAEDLFNFEILRQYIDILKSSRPEIILLAKKVDKYFSGGYFNLEKNRVKEIIEKPKPEQTPSNLVRLVVDYFKDFSLLVNAIVKTKTNRDDQYEQAINALIYKTGPADYITYTDFWYPLKYSWQVLPMLSYFLKSLNKDEIRLGKNVKIAATAKFVGPCFIDDDTVIGDFTLIRQSQIGKNCLIGGHSEVTRSYLGDNVYLHRNYVGDSVLAENIMFGAQAATANFRFDAKSIASKLAGKKIDSNLVKFGAVVGEGSKIGVNATLLPGVKIGKNTFVGPGEIIYEDIKDNIFVLQGKQTKNLV</sequence>
<evidence type="ECO:0000256" key="10">
    <source>
        <dbReference type="ARBA" id="ARBA00048493"/>
    </source>
</evidence>
<evidence type="ECO:0000256" key="5">
    <source>
        <dbReference type="ARBA" id="ARBA00022679"/>
    </source>
</evidence>
<dbReference type="Pfam" id="PF00132">
    <property type="entry name" value="Hexapep"/>
    <property type="match status" value="1"/>
</dbReference>
<dbReference type="Proteomes" id="UP000177698">
    <property type="component" value="Unassembled WGS sequence"/>
</dbReference>
<dbReference type="AlphaFoldDB" id="A0A1F7IEK0"/>
<dbReference type="Gene3D" id="2.160.10.10">
    <property type="entry name" value="Hexapeptide repeat proteins"/>
    <property type="match status" value="1"/>
</dbReference>
<dbReference type="SUPFAM" id="SSF53448">
    <property type="entry name" value="Nucleotide-diphospho-sugar transferases"/>
    <property type="match status" value="1"/>
</dbReference>
<keyword evidence="6" id="KW-0548">Nucleotidyltransferase</keyword>
<organism evidence="12 13">
    <name type="scientific">Candidatus Roizmanbacteria bacterium RIFCSPLOWO2_01_FULL_37_12</name>
    <dbReference type="NCBI Taxonomy" id="1802056"/>
    <lineage>
        <taxon>Bacteria</taxon>
        <taxon>Candidatus Roizmaniibacteriota</taxon>
    </lineage>
</organism>
<evidence type="ECO:0000256" key="3">
    <source>
        <dbReference type="ARBA" id="ARBA00007707"/>
    </source>
</evidence>
<dbReference type="GO" id="GO:0019134">
    <property type="term" value="F:glucosamine-1-phosphate N-acetyltransferase activity"/>
    <property type="evidence" value="ECO:0007669"/>
    <property type="project" value="UniProtKB-EC"/>
</dbReference>
<dbReference type="Gene3D" id="3.90.550.10">
    <property type="entry name" value="Spore Coat Polysaccharide Biosynthesis Protein SpsA, Chain A"/>
    <property type="match status" value="1"/>
</dbReference>
<dbReference type="InterPro" id="IPR005835">
    <property type="entry name" value="NTP_transferase_dom"/>
</dbReference>
<feature type="domain" description="Nucleotidyl transferase" evidence="11">
    <location>
        <begin position="8"/>
        <end position="216"/>
    </location>
</feature>
<comment type="similarity">
    <text evidence="3">In the C-terminal section; belongs to the transferase hexapeptide repeat family.</text>
</comment>
<dbReference type="PANTHER" id="PTHR43584">
    <property type="entry name" value="NUCLEOTIDYL TRANSFERASE"/>
    <property type="match status" value="1"/>
</dbReference>
<keyword evidence="8" id="KW-0012">Acyltransferase</keyword>
<proteinExistence type="inferred from homology"/>
<keyword evidence="7" id="KW-0511">Multifunctional enzyme</keyword>
<comment type="similarity">
    <text evidence="4">In the N-terminal section; belongs to the N-acetylglucosamine-1-phosphate uridyltransferase family.</text>
</comment>
<accession>A0A1F7IEK0</accession>
<dbReference type="PANTHER" id="PTHR43584:SF8">
    <property type="entry name" value="N-ACETYLMURAMATE ALPHA-1-PHOSPHATE URIDYLYLTRANSFERASE"/>
    <property type="match status" value="1"/>
</dbReference>
<comment type="catalytic activity">
    <reaction evidence="10">
        <text>N-acetyl-alpha-D-glucosamine 1-phosphate + UTP + H(+) = UDP-N-acetyl-alpha-D-glucosamine + diphosphate</text>
        <dbReference type="Rhea" id="RHEA:13509"/>
        <dbReference type="ChEBI" id="CHEBI:15378"/>
        <dbReference type="ChEBI" id="CHEBI:33019"/>
        <dbReference type="ChEBI" id="CHEBI:46398"/>
        <dbReference type="ChEBI" id="CHEBI:57705"/>
        <dbReference type="ChEBI" id="CHEBI:57776"/>
        <dbReference type="EC" id="2.7.7.23"/>
    </reaction>
</comment>
<evidence type="ECO:0000256" key="4">
    <source>
        <dbReference type="ARBA" id="ARBA00007947"/>
    </source>
</evidence>
<comment type="pathway">
    <text evidence="1">Nucleotide-sugar biosynthesis; UDP-N-acetyl-alpha-D-glucosamine biosynthesis; N-acetyl-alpha-D-glucosamine 1-phosphate from alpha-D-glucosamine 6-phosphate (route II): step 2/2.</text>
</comment>
<dbReference type="GO" id="GO:0003977">
    <property type="term" value="F:UDP-N-acetylglucosamine diphosphorylase activity"/>
    <property type="evidence" value="ECO:0007669"/>
    <property type="project" value="UniProtKB-EC"/>
</dbReference>
<dbReference type="STRING" id="1802056.A2954_03665"/>
<dbReference type="Pfam" id="PF00483">
    <property type="entry name" value="NTP_transferase"/>
    <property type="match status" value="1"/>
</dbReference>
<gene>
    <name evidence="12" type="ORF">A2954_03665</name>
</gene>
<comment type="catalytic activity">
    <reaction evidence="9">
        <text>alpha-D-glucosamine 1-phosphate + acetyl-CoA = N-acetyl-alpha-D-glucosamine 1-phosphate + CoA + H(+)</text>
        <dbReference type="Rhea" id="RHEA:13725"/>
        <dbReference type="ChEBI" id="CHEBI:15378"/>
        <dbReference type="ChEBI" id="CHEBI:57287"/>
        <dbReference type="ChEBI" id="CHEBI:57288"/>
        <dbReference type="ChEBI" id="CHEBI:57776"/>
        <dbReference type="ChEBI" id="CHEBI:58516"/>
        <dbReference type="EC" id="2.3.1.157"/>
    </reaction>
</comment>
<reference evidence="12 13" key="1">
    <citation type="journal article" date="2016" name="Nat. Commun.">
        <title>Thousands of microbial genomes shed light on interconnected biogeochemical processes in an aquifer system.</title>
        <authorList>
            <person name="Anantharaman K."/>
            <person name="Brown C.T."/>
            <person name="Hug L.A."/>
            <person name="Sharon I."/>
            <person name="Castelle C.J."/>
            <person name="Probst A.J."/>
            <person name="Thomas B.C."/>
            <person name="Singh A."/>
            <person name="Wilkins M.J."/>
            <person name="Karaoz U."/>
            <person name="Brodie E.L."/>
            <person name="Williams K.H."/>
            <person name="Hubbard S.S."/>
            <person name="Banfield J.F."/>
        </authorList>
    </citation>
    <scope>NUCLEOTIDE SEQUENCE [LARGE SCALE GENOMIC DNA]</scope>
</reference>
<evidence type="ECO:0000256" key="6">
    <source>
        <dbReference type="ARBA" id="ARBA00022695"/>
    </source>
</evidence>
<comment type="pathway">
    <text evidence="2">Nucleotide-sugar biosynthesis; UDP-N-acetyl-alpha-D-glucosamine biosynthesis; UDP-N-acetyl-alpha-D-glucosamine from N-acetyl-alpha-D-glucosamine 1-phosphate: step 1/1.</text>
</comment>
<evidence type="ECO:0000313" key="13">
    <source>
        <dbReference type="Proteomes" id="UP000177698"/>
    </source>
</evidence>
<evidence type="ECO:0000259" key="11">
    <source>
        <dbReference type="Pfam" id="PF00483"/>
    </source>
</evidence>
<keyword evidence="5" id="KW-0808">Transferase</keyword>
<evidence type="ECO:0000256" key="1">
    <source>
        <dbReference type="ARBA" id="ARBA00005166"/>
    </source>
</evidence>
<evidence type="ECO:0000256" key="7">
    <source>
        <dbReference type="ARBA" id="ARBA00023268"/>
    </source>
</evidence>
<dbReference type="InterPro" id="IPR011004">
    <property type="entry name" value="Trimer_LpxA-like_sf"/>
</dbReference>
<name>A0A1F7IEK0_9BACT</name>